<dbReference type="Gene3D" id="2.10.270.10">
    <property type="entry name" value="Cholin Binding"/>
    <property type="match status" value="2"/>
</dbReference>
<sequence length="487" mass="54924">MRKRFVALCVSTCMFATMFGGTMVHASESQVTSPTQQEKKEDETTVDNGENQTENNPDIQEPSVPNEVETPDISPDENKPDKPEEPVIKPEEPGKNEEPDKNEKIDDYLLETETDDVDDKDTCIGIDGEEEPYEMAEYLRATTVPGKWIQAADGRWWYKHNDGTYTKNGWEYISGKWYYFDGSGWMKTGWIDLGGKWYYLKVNSPDSGSMLTGWQQLGGKWYYLKASSPDMGLMLTGWQQIGGKWYYLKTTSPDSGSMLTGWQQIGGEWYYLKETSPDSGSMLTGWLKNSGKWYYLETSGAMISNCTRTIGKAKYTFNSSGSVVTTVLSVSRKQQEKGNWCWAASAQMVGKYKNPSSSITQTQIVQHIYILNVNWGGTHTGVKKSIEYITNKSATVQRQLGISQIDKEINDQNDPYVIYVNWNNTSSQLNGHYLVVRGLNKNTAKVNILDPAKGCTKTDLWYDGYKMSGAVSYQSGTGYYQNSITID</sequence>
<evidence type="ECO:0000256" key="4">
    <source>
        <dbReference type="SAM" id="SignalP"/>
    </source>
</evidence>
<feature type="compositionally biased region" description="Polar residues" evidence="3">
    <location>
        <begin position="46"/>
        <end position="58"/>
    </location>
</feature>
<dbReference type="RefSeq" id="WP_148392739.1">
    <property type="nucleotide sequence ID" value="NZ_JBBMFP010000006.1"/>
</dbReference>
<evidence type="ECO:0000313" key="6">
    <source>
        <dbReference type="Proteomes" id="UP001457898"/>
    </source>
</evidence>
<dbReference type="PROSITE" id="PS51170">
    <property type="entry name" value="CW"/>
    <property type="match status" value="2"/>
</dbReference>
<keyword evidence="4" id="KW-0732">Signal</keyword>
<keyword evidence="6" id="KW-1185">Reference proteome</keyword>
<organism evidence="5 6">
    <name type="scientific">Blautia caccae</name>
    <dbReference type="NCBI Taxonomy" id="3133175"/>
    <lineage>
        <taxon>Bacteria</taxon>
        <taxon>Bacillati</taxon>
        <taxon>Bacillota</taxon>
        <taxon>Clostridia</taxon>
        <taxon>Lachnospirales</taxon>
        <taxon>Lachnospiraceae</taxon>
        <taxon>Blautia</taxon>
    </lineage>
</organism>
<feature type="repeat" description="Cell wall-binding" evidence="2">
    <location>
        <begin position="283"/>
        <end position="302"/>
    </location>
</feature>
<feature type="repeat" description="Cell wall-binding" evidence="2">
    <location>
        <begin position="167"/>
        <end position="186"/>
    </location>
</feature>
<dbReference type="SUPFAM" id="SSF69360">
    <property type="entry name" value="Cell wall binding repeat"/>
    <property type="match status" value="1"/>
</dbReference>
<dbReference type="Pfam" id="PF12385">
    <property type="entry name" value="Peptidase_C70"/>
    <property type="match status" value="1"/>
</dbReference>
<comment type="caution">
    <text evidence="5">The sequence shown here is derived from an EMBL/GenBank/DDBJ whole genome shotgun (WGS) entry which is preliminary data.</text>
</comment>
<feature type="signal peptide" evidence="4">
    <location>
        <begin position="1"/>
        <end position="26"/>
    </location>
</feature>
<evidence type="ECO:0000256" key="3">
    <source>
        <dbReference type="SAM" id="MobiDB-lite"/>
    </source>
</evidence>
<dbReference type="Gene3D" id="3.90.70.10">
    <property type="entry name" value="Cysteine proteinases"/>
    <property type="match status" value="1"/>
</dbReference>
<dbReference type="Proteomes" id="UP001457898">
    <property type="component" value="Unassembled WGS sequence"/>
</dbReference>
<dbReference type="InterPro" id="IPR018337">
    <property type="entry name" value="Cell_wall/Cho-bd_repeat"/>
</dbReference>
<evidence type="ECO:0000313" key="5">
    <source>
        <dbReference type="EMBL" id="MEQ2431115.1"/>
    </source>
</evidence>
<reference evidence="5 6" key="1">
    <citation type="submission" date="2024-03" db="EMBL/GenBank/DDBJ databases">
        <title>Human intestinal bacterial collection.</title>
        <authorList>
            <person name="Pauvert C."/>
            <person name="Hitch T.C.A."/>
            <person name="Clavel T."/>
        </authorList>
    </citation>
    <scope>NUCLEOTIDE SEQUENCE [LARGE SCALE GENOMIC DNA]</scope>
    <source>
        <strain evidence="5 6">CLA-SR-H028</strain>
    </source>
</reference>
<dbReference type="EMBL" id="JBBMFP010000006">
    <property type="protein sequence ID" value="MEQ2431115.1"/>
    <property type="molecule type" value="Genomic_DNA"/>
</dbReference>
<feature type="region of interest" description="Disordered" evidence="3">
    <location>
        <begin position="28"/>
        <end position="103"/>
    </location>
</feature>
<dbReference type="Pfam" id="PF01473">
    <property type="entry name" value="Choline_bind_1"/>
    <property type="match status" value="2"/>
</dbReference>
<name>A0ABV1DMC2_9FIRM</name>
<gene>
    <name evidence="5" type="ORF">WMO65_08885</name>
</gene>
<evidence type="ECO:0000256" key="2">
    <source>
        <dbReference type="PROSITE-ProRule" id="PRU00591"/>
    </source>
</evidence>
<dbReference type="Pfam" id="PF19127">
    <property type="entry name" value="Choline_bind_3"/>
    <property type="match status" value="2"/>
</dbReference>
<keyword evidence="1" id="KW-0677">Repeat</keyword>
<protein>
    <submittedName>
        <fullName evidence="5">Papain-like cysteine protease family protein</fullName>
    </submittedName>
</protein>
<feature type="chain" id="PRO_5046042691" evidence="4">
    <location>
        <begin position="27"/>
        <end position="487"/>
    </location>
</feature>
<proteinExistence type="predicted"/>
<dbReference type="InterPro" id="IPR022118">
    <property type="entry name" value="Peptidase_C70_AvrRpt2"/>
</dbReference>
<evidence type="ECO:0000256" key="1">
    <source>
        <dbReference type="ARBA" id="ARBA00022737"/>
    </source>
</evidence>
<accession>A0ABV1DMC2</accession>
<feature type="compositionally biased region" description="Basic and acidic residues" evidence="3">
    <location>
        <begin position="76"/>
        <end position="103"/>
    </location>
</feature>